<dbReference type="KEGG" id="brh:RBRH_02220"/>
<dbReference type="InterPro" id="IPR000383">
    <property type="entry name" value="Xaa-Pro-like_dom"/>
</dbReference>
<feature type="domain" description="Xaa-Pro dipeptidyl-peptidase-like" evidence="1">
    <location>
        <begin position="26"/>
        <end position="137"/>
    </location>
</feature>
<dbReference type="Pfam" id="PF02129">
    <property type="entry name" value="Peptidase_S15"/>
    <property type="match status" value="1"/>
</dbReference>
<keyword evidence="2" id="KW-0378">Hydrolase</keyword>
<dbReference type="PANTHER" id="PTHR42103">
    <property type="entry name" value="ALPHA/BETA-HYDROLASES SUPERFAMILY PROTEIN"/>
    <property type="match status" value="1"/>
</dbReference>
<dbReference type="AlphaFoldDB" id="E5AMH1"/>
<dbReference type="eggNOG" id="COG2945">
    <property type="taxonomic scope" value="Bacteria"/>
</dbReference>
<sequence length="223" mass="24435">MRRAAGRDRMNAQTQKYRIDGPVGKIEIAIDRPDRGGAGGEPRGLALVAHPHPLFGGSLDNKVAQTLARTLVQLGYVAVRSNFRGVGATEGEHDDGRGEQDDLIAVIDHARTLPGLAGVPLVLAGFSFGTFVLSHVARRLRERGDAIERMVFVGTAASRWQVADVPLDTIVIHGELDDTVPLASVYDWARPQELPVVVIPGAEHFFHRKLHILKRVIAERWRV</sequence>
<organism evidence="2 3">
    <name type="scientific">Mycetohabitans rhizoxinica (strain DSM 19002 / CIP 109453 / HKI 454)</name>
    <name type="common">Paraburkholderia rhizoxinica</name>
    <dbReference type="NCBI Taxonomy" id="882378"/>
    <lineage>
        <taxon>Bacteria</taxon>
        <taxon>Pseudomonadati</taxon>
        <taxon>Pseudomonadota</taxon>
        <taxon>Betaproteobacteria</taxon>
        <taxon>Burkholderiales</taxon>
        <taxon>Burkholderiaceae</taxon>
        <taxon>Mycetohabitans</taxon>
    </lineage>
</organism>
<dbReference type="InterPro" id="IPR029058">
    <property type="entry name" value="AB_hydrolase_fold"/>
</dbReference>
<evidence type="ECO:0000259" key="1">
    <source>
        <dbReference type="Pfam" id="PF02129"/>
    </source>
</evidence>
<accession>E5AMH1</accession>
<dbReference type="Gene3D" id="3.40.50.1820">
    <property type="entry name" value="alpha/beta hydrolase"/>
    <property type="match status" value="1"/>
</dbReference>
<dbReference type="GO" id="GO:0016787">
    <property type="term" value="F:hydrolase activity"/>
    <property type="evidence" value="ECO:0007669"/>
    <property type="project" value="UniProtKB-KW"/>
</dbReference>
<dbReference type="SUPFAM" id="SSF53474">
    <property type="entry name" value="alpha/beta-Hydrolases"/>
    <property type="match status" value="1"/>
</dbReference>
<dbReference type="PANTHER" id="PTHR42103:SF2">
    <property type="entry name" value="AB HYDROLASE-1 DOMAIN-CONTAINING PROTEIN"/>
    <property type="match status" value="1"/>
</dbReference>
<dbReference type="Proteomes" id="UP000007437">
    <property type="component" value="Chromosome"/>
</dbReference>
<reference evidence="2 3" key="1">
    <citation type="journal article" date="2011" name="J. Bacteriol.">
        <title>Complete genome sequence of Burkholderia rhizoxinica, an endosymbiont of Rhizopus microsporus.</title>
        <authorList>
            <person name="Lackner G."/>
            <person name="Moebius N."/>
            <person name="Partida-Martinez L."/>
            <person name="Hertweck C."/>
        </authorList>
    </citation>
    <scope>NUCLEOTIDE SEQUENCE [LARGE SCALE GENOMIC DNA]</scope>
    <source>
        <strain evidence="3">DSM 19002 / CIP 109453 / HKI 454</strain>
    </source>
</reference>
<protein>
    <submittedName>
        <fullName evidence="2">Alpha/beta hydrolase</fullName>
    </submittedName>
</protein>
<gene>
    <name evidence="2" type="ordered locus">RBRH_02220</name>
</gene>
<proteinExistence type="predicted"/>
<evidence type="ECO:0000313" key="3">
    <source>
        <dbReference type="Proteomes" id="UP000007437"/>
    </source>
</evidence>
<dbReference type="STRING" id="882378.RBRH_02220"/>
<name>E5AMH1_MYCRK</name>
<dbReference type="HOGENOM" id="CLU_086287_1_0_4"/>
<dbReference type="EMBL" id="FR687359">
    <property type="protein sequence ID" value="CBW76204.1"/>
    <property type="molecule type" value="Genomic_DNA"/>
</dbReference>
<evidence type="ECO:0000313" key="2">
    <source>
        <dbReference type="EMBL" id="CBW76204.1"/>
    </source>
</evidence>